<evidence type="ECO:0000313" key="3">
    <source>
        <dbReference type="Proteomes" id="UP001642409"/>
    </source>
</evidence>
<evidence type="ECO:0000313" key="2">
    <source>
        <dbReference type="EMBL" id="CAL6069721.1"/>
    </source>
</evidence>
<evidence type="ECO:0000313" key="1">
    <source>
        <dbReference type="EMBL" id="CAI9967134.1"/>
    </source>
</evidence>
<dbReference type="Proteomes" id="UP001642409">
    <property type="component" value="Unassembled WGS sequence"/>
</dbReference>
<dbReference type="EMBL" id="CATOUU010001012">
    <property type="protein sequence ID" value="CAI9967134.1"/>
    <property type="molecule type" value="Genomic_DNA"/>
</dbReference>
<comment type="caution">
    <text evidence="1">The sequence shown here is derived from an EMBL/GenBank/DDBJ whole genome shotgun (WGS) entry which is preliminary data.</text>
</comment>
<gene>
    <name evidence="2" type="ORF">HINF_LOCUS54113</name>
    <name evidence="1" type="ORF">HINF_LOCUS54779</name>
</gene>
<reference evidence="1" key="1">
    <citation type="submission" date="2023-06" db="EMBL/GenBank/DDBJ databases">
        <authorList>
            <person name="Kurt Z."/>
        </authorList>
    </citation>
    <scope>NUCLEOTIDE SEQUENCE</scope>
</reference>
<proteinExistence type="predicted"/>
<accession>A0AA86UTB1</accession>
<organism evidence="1">
    <name type="scientific">Hexamita inflata</name>
    <dbReference type="NCBI Taxonomy" id="28002"/>
    <lineage>
        <taxon>Eukaryota</taxon>
        <taxon>Metamonada</taxon>
        <taxon>Diplomonadida</taxon>
        <taxon>Hexamitidae</taxon>
        <taxon>Hexamitinae</taxon>
        <taxon>Hexamita</taxon>
    </lineage>
</organism>
<protein>
    <submittedName>
        <fullName evidence="2">Hypothetical_protein</fullName>
    </submittedName>
</protein>
<dbReference type="AlphaFoldDB" id="A0AA86UTB1"/>
<name>A0AA86UTB1_9EUKA</name>
<reference evidence="2 3" key="2">
    <citation type="submission" date="2024-07" db="EMBL/GenBank/DDBJ databases">
        <authorList>
            <person name="Akdeniz Z."/>
        </authorList>
    </citation>
    <scope>NUCLEOTIDE SEQUENCE [LARGE SCALE GENOMIC DNA]</scope>
</reference>
<sequence length="288" mass="33621">MQLFVNNQCKSSIYLVNYICNLNDVSGYWDNIWFRNCLLQGEPQLYRTEFVNSTIQLYITEETNYKFDYLPLQNIQTRLKVDVSGGDTNIHQLLLCKPEQVKLSNLKIDLNQIVGQWNQITFVNCKFINLDGVSDNLVEAVQVKIFNDKQQQFCYSVFKSENISVSNGIVTHISCSKSVSVHKSIIDLDSYSFVTEHLVFSNCKFKRFSLLLFPSIATIQIQFDKQKQQMYNQFILNRKTLKNVENALLFQFEQNQSEKQNKLELNLKMKEILDEMKTELRKIGGGRE</sequence>
<keyword evidence="3" id="KW-1185">Reference proteome</keyword>
<dbReference type="EMBL" id="CAXDID020000279">
    <property type="protein sequence ID" value="CAL6069721.1"/>
    <property type="molecule type" value="Genomic_DNA"/>
</dbReference>